<dbReference type="AlphaFoldDB" id="A0A2A6C0Y2"/>
<dbReference type="InterPro" id="IPR013087">
    <property type="entry name" value="Znf_C2H2_type"/>
</dbReference>
<dbReference type="EnsemblMetazoa" id="PPA09482.1">
    <property type="protein sequence ID" value="PPA09482.1"/>
    <property type="gene ID" value="WBGene00099036"/>
</dbReference>
<feature type="region of interest" description="Disordered" evidence="1">
    <location>
        <begin position="346"/>
        <end position="419"/>
    </location>
</feature>
<feature type="region of interest" description="Disordered" evidence="1">
    <location>
        <begin position="436"/>
        <end position="455"/>
    </location>
</feature>
<keyword evidence="3" id="KW-1185">Reference proteome</keyword>
<feature type="compositionally biased region" description="Polar residues" evidence="1">
    <location>
        <begin position="196"/>
        <end position="214"/>
    </location>
</feature>
<protein>
    <submittedName>
        <fullName evidence="2">C2H2-type domain-containing protein</fullName>
    </submittedName>
</protein>
<reference evidence="2" key="2">
    <citation type="submission" date="2022-06" db="UniProtKB">
        <authorList>
            <consortium name="EnsemblMetazoa"/>
        </authorList>
    </citation>
    <scope>IDENTIFICATION</scope>
    <source>
        <strain evidence="2">PS312</strain>
    </source>
</reference>
<sequence length="600" mass="67093">MGLGKPRGEIDEVAQRRILVNASIRCAPTSVLSTLCRPIYMEEYQEHLCGGCMETFEDLEDRDQHRTEAHPDECRLIRFCFCAFCGKQQHSDLGAYDHILEVHSAHWNEMVARMLKVSRLKEHHFQERWALAGSACIDTSRRATLKSVLKTIDDFWTFPMDKENSGPASISLDQEVHASSSALLIDECNNKKKTHQSPAIRSTASPLIEPSSSEIFDEEEQVPSTSADQPSEETETVQYVCVITRGDKFHDETTRKRAAFDVPSTQGPTTSVIEGILKKHRTEPPTATSLPQQMFHADLTSDGVTMPVLIPKEMICFHDNGTPYIDMNRHNQNAGPKKYAFLPEESLRKQQRQSGHAAHQQQQQSPHSPSTREPSPSQPPIPINAGNGASPATSSGSGSVDSSNQPFNHPNASRSSSTNATTLQGLLEASFDQPALNEGMPVSSKPMAVVPTPQSASSPIYDLSHADPHYVFWTGKDTSGRCPRCSYSTAGGPQTKRGHFVKCHYNIYYDKVKRAESELETFMFIALGHELPNRPRKCLYCSMSSSNYPDRKALLEHHFLSHPTEFNAFRTRFEQLWQKTGEFVDRAILEVIQASHLIQN</sequence>
<name>A0A2A6C0Y2_PRIPA</name>
<feature type="region of interest" description="Disordered" evidence="1">
    <location>
        <begin position="194"/>
        <end position="235"/>
    </location>
</feature>
<evidence type="ECO:0000313" key="2">
    <source>
        <dbReference type="EnsemblMetazoa" id="PPA09482.1"/>
    </source>
</evidence>
<dbReference type="PROSITE" id="PS00028">
    <property type="entry name" value="ZINC_FINGER_C2H2_1"/>
    <property type="match status" value="1"/>
</dbReference>
<dbReference type="Proteomes" id="UP000005239">
    <property type="component" value="Unassembled WGS sequence"/>
</dbReference>
<accession>A0A2A6C0Y2</accession>
<gene>
    <name evidence="2" type="primary">WBGene00099036</name>
</gene>
<feature type="compositionally biased region" description="Low complexity" evidence="1">
    <location>
        <begin position="352"/>
        <end position="369"/>
    </location>
</feature>
<reference evidence="3" key="1">
    <citation type="journal article" date="2008" name="Nat. Genet.">
        <title>The Pristionchus pacificus genome provides a unique perspective on nematode lifestyle and parasitism.</title>
        <authorList>
            <person name="Dieterich C."/>
            <person name="Clifton S.W."/>
            <person name="Schuster L.N."/>
            <person name="Chinwalla A."/>
            <person name="Delehaunty K."/>
            <person name="Dinkelacker I."/>
            <person name="Fulton L."/>
            <person name="Fulton R."/>
            <person name="Godfrey J."/>
            <person name="Minx P."/>
            <person name="Mitreva M."/>
            <person name="Roeseler W."/>
            <person name="Tian H."/>
            <person name="Witte H."/>
            <person name="Yang S.P."/>
            <person name="Wilson R.K."/>
            <person name="Sommer R.J."/>
        </authorList>
    </citation>
    <scope>NUCLEOTIDE SEQUENCE [LARGE SCALE GENOMIC DNA]</scope>
    <source>
        <strain evidence="3">PS312</strain>
    </source>
</reference>
<organism evidence="2 3">
    <name type="scientific">Pristionchus pacificus</name>
    <name type="common">Parasitic nematode worm</name>
    <dbReference type="NCBI Taxonomy" id="54126"/>
    <lineage>
        <taxon>Eukaryota</taxon>
        <taxon>Metazoa</taxon>
        <taxon>Ecdysozoa</taxon>
        <taxon>Nematoda</taxon>
        <taxon>Chromadorea</taxon>
        <taxon>Rhabditida</taxon>
        <taxon>Rhabditina</taxon>
        <taxon>Diplogasteromorpha</taxon>
        <taxon>Diplogasteroidea</taxon>
        <taxon>Neodiplogasteridae</taxon>
        <taxon>Pristionchus</taxon>
    </lineage>
</organism>
<proteinExistence type="predicted"/>
<evidence type="ECO:0000313" key="3">
    <source>
        <dbReference type="Proteomes" id="UP000005239"/>
    </source>
</evidence>
<accession>A0A8R1U8X4</accession>
<feature type="compositionally biased region" description="Low complexity" evidence="1">
    <location>
        <begin position="384"/>
        <end position="404"/>
    </location>
</feature>
<evidence type="ECO:0000256" key="1">
    <source>
        <dbReference type="SAM" id="MobiDB-lite"/>
    </source>
</evidence>